<name>A0ABQ8U504_9EUKA</name>
<gene>
    <name evidence="3" type="ORF">PAPYR_10854</name>
</gene>
<proteinExistence type="predicted"/>
<reference evidence="3" key="1">
    <citation type="journal article" date="2022" name="bioRxiv">
        <title>Genomics of Preaxostyla Flagellates Illuminates Evolutionary Transitions and the Path Towards Mitochondrial Loss.</title>
        <authorList>
            <person name="Novak L.V.F."/>
            <person name="Treitli S.C."/>
            <person name="Pyrih J."/>
            <person name="Halakuc P."/>
            <person name="Pipaliya S.V."/>
            <person name="Vacek V."/>
            <person name="Brzon O."/>
            <person name="Soukal P."/>
            <person name="Eme L."/>
            <person name="Dacks J.B."/>
            <person name="Karnkowska A."/>
            <person name="Elias M."/>
            <person name="Hampl V."/>
        </authorList>
    </citation>
    <scope>NUCLEOTIDE SEQUENCE</scope>
    <source>
        <strain evidence="3">RCP-MX</strain>
    </source>
</reference>
<comment type="caution">
    <text evidence="3">The sequence shown here is derived from an EMBL/GenBank/DDBJ whole genome shotgun (WGS) entry which is preliminary data.</text>
</comment>
<sequence>MALPTPPTLNEEPPPPIRELLSQFAAVCDVAALETQLSALVDWPFDKVDVNWFTPLLQGLHCVIQTYVCQNPHLFTVVDPMTPKPVVIKPDSPVISAQLVQKICRCITNVIAHAKVQPRLSLNWFVCLLLDEQIEVAEAAMRLFLVAPLTVSSAKHPFTRDSLLSLCGLLAEGWGLETERLDMLAAVAAHQQLPAAGGTLKLQVSLAEVIEILHTLGAPRCVSKAGRTQAPPTAPTLIELPEVPRFVGESLAHMTSLLVQKYGVPPSQWTALRLRLLRARCFGDPTTRRQYVAIRLAALQSIRTAALMTLGRLYLGGAASPNSHNHLHAHLAALELHMPHGIFIGTVLEPAVQALTRHVPDYLLPAVSGVPPATDDSVAATPTATATTSLGPTPPLTPDHRADLESCHAALWLLAGCLGGDPVSAQAGDREVLERCWHRTLSPGMRAALGTSLTSGGLVVPLLGLVRDRHPAHMELADLAIRLLHLFSRGQGALPLELGLVDEVAGRLWAEVEACPPCPAPIIASTPATEGPVLAEEIKVATPPPGHPSLPAMQTHLRLIRDALFFISSAATDHHRLGALVQPGRPLVRALTRILAEPAWFGGTVFSLASRVLNSIGQAQPTLLPRLHEAGLVAAFMEAFGNPLPATALPRLFDTVAAFLLHHDLQAFVTSRPVVPALLRYFVSPGYGRIPGPIAAQAAGLMQQNVCRLGVELGC</sequence>
<feature type="domain" description="DUF913" evidence="2">
    <location>
        <begin position="571"/>
        <end position="645"/>
    </location>
</feature>
<dbReference type="EMBL" id="JAPMOS010000157">
    <property type="protein sequence ID" value="KAJ4454436.1"/>
    <property type="molecule type" value="Genomic_DNA"/>
</dbReference>
<dbReference type="Proteomes" id="UP001141327">
    <property type="component" value="Unassembled WGS sequence"/>
</dbReference>
<evidence type="ECO:0000256" key="1">
    <source>
        <dbReference type="SAM" id="MobiDB-lite"/>
    </source>
</evidence>
<protein>
    <recommendedName>
        <fullName evidence="2">DUF913 domain-containing protein</fullName>
    </recommendedName>
</protein>
<evidence type="ECO:0000313" key="4">
    <source>
        <dbReference type="Proteomes" id="UP001141327"/>
    </source>
</evidence>
<feature type="compositionally biased region" description="Low complexity" evidence="1">
    <location>
        <begin position="374"/>
        <end position="391"/>
    </location>
</feature>
<keyword evidence="4" id="KW-1185">Reference proteome</keyword>
<dbReference type="InterPro" id="IPR010314">
    <property type="entry name" value="E3_Ub_ligase_DUF913"/>
</dbReference>
<feature type="region of interest" description="Disordered" evidence="1">
    <location>
        <begin position="374"/>
        <end position="395"/>
    </location>
</feature>
<evidence type="ECO:0000313" key="3">
    <source>
        <dbReference type="EMBL" id="KAJ4454436.1"/>
    </source>
</evidence>
<organism evidence="3 4">
    <name type="scientific">Paratrimastix pyriformis</name>
    <dbReference type="NCBI Taxonomy" id="342808"/>
    <lineage>
        <taxon>Eukaryota</taxon>
        <taxon>Metamonada</taxon>
        <taxon>Preaxostyla</taxon>
        <taxon>Paratrimastigidae</taxon>
        <taxon>Paratrimastix</taxon>
    </lineage>
</organism>
<dbReference type="Pfam" id="PF06025">
    <property type="entry name" value="DUF913"/>
    <property type="match status" value="1"/>
</dbReference>
<evidence type="ECO:0000259" key="2">
    <source>
        <dbReference type="Pfam" id="PF06025"/>
    </source>
</evidence>
<accession>A0ABQ8U504</accession>